<feature type="signal peptide" evidence="2">
    <location>
        <begin position="1"/>
        <end position="34"/>
    </location>
</feature>
<feature type="compositionally biased region" description="Low complexity" evidence="1">
    <location>
        <begin position="39"/>
        <end position="103"/>
    </location>
</feature>
<evidence type="ECO:0000313" key="4">
    <source>
        <dbReference type="Proteomes" id="UP000198414"/>
    </source>
</evidence>
<comment type="caution">
    <text evidence="3">The sequence shown here is derived from an EMBL/GenBank/DDBJ whole genome shotgun (WGS) entry which is preliminary data.</text>
</comment>
<feature type="region of interest" description="Disordered" evidence="1">
    <location>
        <begin position="549"/>
        <end position="609"/>
    </location>
</feature>
<feature type="region of interest" description="Disordered" evidence="1">
    <location>
        <begin position="39"/>
        <end position="135"/>
    </location>
</feature>
<evidence type="ECO:0008006" key="5">
    <source>
        <dbReference type="Google" id="ProtNLM"/>
    </source>
</evidence>
<dbReference type="RefSeq" id="WP_089121957.1">
    <property type="nucleotide sequence ID" value="NZ_BCMI01000034.1"/>
</dbReference>
<sequence precursor="true">MRMSKAAKDKWLAACLFSATVLTGFQLQQMNAQASSQTQMTTTVTSTPSNGSASGNTAGSFATRTSTVPSSSASTSTTPTSPRSDSSSASSISTSSTSTDSSTKPNDEASNSSSAPVSDNTNHQPSNDNSSTKTETIGHLKVNTLNGVTNSKIDGDTFTGNYQGAVGSNVKNKSALVPHIPGYSFVGNADAAIPDSFSTGTQTANLYYMPLSTVVVRYVDVNDPSKVLWTYSLPTNFATMGQIYSTDDNLISFAGYTLDHVSGMPTGIINQTAKSPTIANPITVTYYYKPQAGQTSRVDTSNWIVTSKTMPIGSTGEYSFSIYLQKGQLPAIKIGSYGSQSSSSRTHPYSGNGVDGNHSGSGHTHNGGGTSDNHPESGHTHNGGGTSDNHPESGQAHNGGGTSDNHSESGHAHTNPGSNINTHTGSGNQNTGSNENNQPAYVASVTAPIAVPASPVSAPTATVNVVTEVGNPIGQLTVSGKPGTNVRAQIQQQLNRMRKNGFVILSNGVKGNTTLGATNSVLTIKVDHPKQQANPFQHNAMPIVTQLGNASQPARRTMTAANSNHGNNANKNGQSTNSNNQSGQNNAPQKQQITQNHNSTQATAKDTEQNGQVHRDTIANNGQSFQHAAADNGGGGNQISELAAYFISLSGTVNLGSKV</sequence>
<gene>
    <name evidence="3" type="ORF">IWT25_02402</name>
</gene>
<feature type="compositionally biased region" description="Polar residues" evidence="1">
    <location>
        <begin position="587"/>
        <end position="604"/>
    </location>
</feature>
<feature type="compositionally biased region" description="Polar residues" evidence="1">
    <location>
        <begin position="108"/>
        <end position="135"/>
    </location>
</feature>
<feature type="region of interest" description="Disordered" evidence="1">
    <location>
        <begin position="337"/>
        <end position="438"/>
    </location>
</feature>
<protein>
    <recommendedName>
        <fullName evidence="5">Cell surface protein</fullName>
    </recommendedName>
</protein>
<feature type="chain" id="PRO_5012012319" description="Cell surface protein" evidence="2">
    <location>
        <begin position="35"/>
        <end position="659"/>
    </location>
</feature>
<keyword evidence="2" id="KW-0732">Signal</keyword>
<evidence type="ECO:0000256" key="1">
    <source>
        <dbReference type="SAM" id="MobiDB-lite"/>
    </source>
</evidence>
<proteinExistence type="predicted"/>
<name>A0A1Z5IZ28_9LACO</name>
<dbReference type="OrthoDB" id="2272798at2"/>
<dbReference type="Proteomes" id="UP000198414">
    <property type="component" value="Unassembled WGS sequence"/>
</dbReference>
<reference evidence="3 4" key="1">
    <citation type="submission" date="2015-11" db="EMBL/GenBank/DDBJ databases">
        <title>Draft genome sequences of new species of the genus Lactobacillus isolated from orchardgrass silage.</title>
        <authorList>
            <person name="Tohno M."/>
            <person name="Tanizawa Y."/>
            <person name="Arita M."/>
        </authorList>
    </citation>
    <scope>NUCLEOTIDE SEQUENCE [LARGE SCALE GENOMIC DNA]</scope>
    <source>
        <strain evidence="3 4">IWT25</strain>
    </source>
</reference>
<accession>A0A1Z5IZ28</accession>
<feature type="compositionally biased region" description="Polar residues" evidence="1">
    <location>
        <begin position="415"/>
        <end position="438"/>
    </location>
</feature>
<evidence type="ECO:0000313" key="3">
    <source>
        <dbReference type="EMBL" id="GAX07054.1"/>
    </source>
</evidence>
<organism evidence="3 4">
    <name type="scientific">Secundilactobacillus pentosiphilus</name>
    <dbReference type="NCBI Taxonomy" id="1714682"/>
    <lineage>
        <taxon>Bacteria</taxon>
        <taxon>Bacillati</taxon>
        <taxon>Bacillota</taxon>
        <taxon>Bacilli</taxon>
        <taxon>Lactobacillales</taxon>
        <taxon>Lactobacillaceae</taxon>
        <taxon>Secundilactobacillus</taxon>
    </lineage>
</organism>
<feature type="compositionally biased region" description="Low complexity" evidence="1">
    <location>
        <begin position="560"/>
        <end position="586"/>
    </location>
</feature>
<feature type="compositionally biased region" description="Low complexity" evidence="1">
    <location>
        <begin position="355"/>
        <end position="364"/>
    </location>
</feature>
<dbReference type="EMBL" id="BCMI01000034">
    <property type="protein sequence ID" value="GAX07054.1"/>
    <property type="molecule type" value="Genomic_DNA"/>
</dbReference>
<dbReference type="Gene3D" id="3.10.20.320">
    <property type="entry name" value="Putative peptidoglycan bound protein (lpxtg motif)"/>
    <property type="match status" value="1"/>
</dbReference>
<evidence type="ECO:0000256" key="2">
    <source>
        <dbReference type="SAM" id="SignalP"/>
    </source>
</evidence>
<dbReference type="AlphaFoldDB" id="A0A1Z5IZ28"/>